<feature type="domain" description="Receptor L-domain" evidence="6">
    <location>
        <begin position="23"/>
        <end position="103"/>
    </location>
</feature>
<sequence length="135" mass="15220">YLHIGSYTEDGQMIFPYVYDTDITDLSTLNSIERIRGNLLIRGNPILSELNGLKNLNSVEGYLIQISFNESLTTINGLNSLESIGNEIYILRNDLLSNFCGLQTLFKNNLDLVYNIGFNAYNPSLEDINNDNCSQ</sequence>
<comment type="subcellular location">
    <subcellularLocation>
        <location evidence="1">Secreted</location>
        <location evidence="1">Cell wall</location>
    </subcellularLocation>
</comment>
<protein>
    <recommendedName>
        <fullName evidence="6">Receptor L-domain domain-containing protein</fullName>
    </recommendedName>
</protein>
<evidence type="ECO:0000256" key="5">
    <source>
        <dbReference type="ARBA" id="ARBA00023180"/>
    </source>
</evidence>
<keyword evidence="4" id="KW-0732">Signal</keyword>
<dbReference type="PANTHER" id="PTHR31018">
    <property type="entry name" value="SPORULATION-SPECIFIC PROTEIN-RELATED"/>
    <property type="match status" value="1"/>
</dbReference>
<reference evidence="7" key="1">
    <citation type="submission" date="2018-06" db="EMBL/GenBank/DDBJ databases">
        <authorList>
            <person name="Zhirakovskaya E."/>
        </authorList>
    </citation>
    <scope>NUCLEOTIDE SEQUENCE</scope>
</reference>
<evidence type="ECO:0000256" key="3">
    <source>
        <dbReference type="ARBA" id="ARBA00022525"/>
    </source>
</evidence>
<dbReference type="GO" id="GO:0030313">
    <property type="term" value="C:cell envelope"/>
    <property type="evidence" value="ECO:0007669"/>
    <property type="project" value="UniProtKB-SubCell"/>
</dbReference>
<accession>A0A3B0QQX1</accession>
<organism evidence="7">
    <name type="scientific">hydrothermal vent metagenome</name>
    <dbReference type="NCBI Taxonomy" id="652676"/>
    <lineage>
        <taxon>unclassified sequences</taxon>
        <taxon>metagenomes</taxon>
        <taxon>ecological metagenomes</taxon>
    </lineage>
</organism>
<gene>
    <name evidence="7" type="ORF">MNBD_BACTEROID02-766</name>
</gene>
<dbReference type="SUPFAM" id="SSF52058">
    <property type="entry name" value="L domain-like"/>
    <property type="match status" value="1"/>
</dbReference>
<dbReference type="AlphaFoldDB" id="A0A3B0QQX1"/>
<evidence type="ECO:0000256" key="2">
    <source>
        <dbReference type="ARBA" id="ARBA00022512"/>
    </source>
</evidence>
<feature type="non-terminal residue" evidence="7">
    <location>
        <position position="1"/>
    </location>
</feature>
<keyword evidence="5" id="KW-0325">Glycoprotein</keyword>
<dbReference type="EMBL" id="UOEB01000015">
    <property type="protein sequence ID" value="VAV82642.1"/>
    <property type="molecule type" value="Genomic_DNA"/>
</dbReference>
<evidence type="ECO:0000256" key="1">
    <source>
        <dbReference type="ARBA" id="ARBA00004191"/>
    </source>
</evidence>
<evidence type="ECO:0000259" key="6">
    <source>
        <dbReference type="Pfam" id="PF01030"/>
    </source>
</evidence>
<dbReference type="InterPro" id="IPR051648">
    <property type="entry name" value="CWI-Assembly_Regulator"/>
</dbReference>
<keyword evidence="3" id="KW-0964">Secreted</keyword>
<proteinExistence type="predicted"/>
<dbReference type="InterPro" id="IPR000494">
    <property type="entry name" value="Rcpt_L-dom"/>
</dbReference>
<dbReference type="Pfam" id="PF01030">
    <property type="entry name" value="Recep_L_domain"/>
    <property type="match status" value="1"/>
</dbReference>
<name>A0A3B0QQX1_9ZZZZ</name>
<evidence type="ECO:0000313" key="7">
    <source>
        <dbReference type="EMBL" id="VAV82642.1"/>
    </source>
</evidence>
<dbReference type="PANTHER" id="PTHR31018:SF3">
    <property type="entry name" value="RECEPTOR PROTEIN-TYROSINE KINASE"/>
    <property type="match status" value="1"/>
</dbReference>
<keyword evidence="2" id="KW-0134">Cell wall</keyword>
<dbReference type="Gene3D" id="3.80.20.20">
    <property type="entry name" value="Receptor L-domain"/>
    <property type="match status" value="1"/>
</dbReference>
<dbReference type="InterPro" id="IPR036941">
    <property type="entry name" value="Rcpt_L-dom_sf"/>
</dbReference>
<evidence type="ECO:0000256" key="4">
    <source>
        <dbReference type="ARBA" id="ARBA00022729"/>
    </source>
</evidence>